<organism evidence="1 2">
    <name type="scientific">Veillonella magna</name>
    <dbReference type="NCBI Taxonomy" id="464322"/>
    <lineage>
        <taxon>Bacteria</taxon>
        <taxon>Bacillati</taxon>
        <taxon>Bacillota</taxon>
        <taxon>Negativicutes</taxon>
        <taxon>Veillonellales</taxon>
        <taxon>Veillonellaceae</taxon>
        <taxon>Veillonella</taxon>
    </lineage>
</organism>
<evidence type="ECO:0000313" key="2">
    <source>
        <dbReference type="Proteomes" id="UP000707138"/>
    </source>
</evidence>
<protein>
    <recommendedName>
        <fullName evidence="3">DUF370 domain-containing protein</fullName>
    </recommendedName>
</protein>
<reference evidence="1 2" key="1">
    <citation type="journal article" date="2021" name="Sci. Rep.">
        <title>The distribution of antibiotic resistance genes in chicken gut microbiota commensals.</title>
        <authorList>
            <person name="Juricova H."/>
            <person name="Matiasovicova J."/>
            <person name="Kubasova T."/>
            <person name="Cejkova D."/>
            <person name="Rychlik I."/>
        </authorList>
    </citation>
    <scope>NUCLEOTIDE SEQUENCE [LARGE SCALE GENOMIC DNA]</scope>
    <source>
        <strain evidence="1 2">An537</strain>
    </source>
</reference>
<proteinExistence type="predicted"/>
<name>A0ABS2GIW0_9FIRM</name>
<keyword evidence="2" id="KW-1185">Reference proteome</keyword>
<evidence type="ECO:0000313" key="1">
    <source>
        <dbReference type="EMBL" id="MBM6913255.1"/>
    </source>
</evidence>
<comment type="caution">
    <text evidence="1">The sequence shown here is derived from an EMBL/GenBank/DDBJ whole genome shotgun (WGS) entry which is preliminary data.</text>
</comment>
<dbReference type="EMBL" id="JACJLA010000015">
    <property type="protein sequence ID" value="MBM6913255.1"/>
    <property type="molecule type" value="Genomic_DNA"/>
</dbReference>
<accession>A0ABS2GIW0</accession>
<dbReference type="RefSeq" id="WP_028255515.1">
    <property type="nucleotide sequence ID" value="NZ_JACJLA010000015.1"/>
</dbReference>
<evidence type="ECO:0008006" key="3">
    <source>
        <dbReference type="Google" id="ProtNLM"/>
    </source>
</evidence>
<dbReference type="Proteomes" id="UP000707138">
    <property type="component" value="Unassembled WGS sequence"/>
</dbReference>
<sequence length="91" mass="10260">MYIHIADDIIISSEDIIAVVGAPPDGHASRRRFLMGMPIEYPDAPLSVRTYIVTPYTVYALHMTMAAVRRRLQAIHQGMPVSFYTRAKNNV</sequence>
<gene>
    <name evidence="1" type="ORF">H6A01_07975</name>
</gene>